<evidence type="ECO:0000313" key="11">
    <source>
        <dbReference type="EMBL" id="BAH69317.1"/>
    </source>
</evidence>
<gene>
    <name evidence="10" type="primary">plsX</name>
    <name evidence="11" type="ordered locus">MBIO_0052</name>
</gene>
<comment type="subunit">
    <text evidence="9 10">Homodimer. Probably interacts with PlsY.</text>
</comment>
<evidence type="ECO:0000256" key="5">
    <source>
        <dbReference type="ARBA" id="ARBA00023098"/>
    </source>
</evidence>
<dbReference type="GO" id="GO:0008654">
    <property type="term" value="P:phospholipid biosynthetic process"/>
    <property type="evidence" value="ECO:0007669"/>
    <property type="project" value="UniProtKB-KW"/>
</dbReference>
<keyword evidence="12" id="KW-1185">Reference proteome</keyword>
<keyword evidence="6 10" id="KW-0594">Phospholipid biosynthesis</keyword>
<dbReference type="GO" id="GO:0006633">
    <property type="term" value="P:fatty acid biosynthetic process"/>
    <property type="evidence" value="ECO:0007669"/>
    <property type="project" value="UniProtKB-UniRule"/>
</dbReference>
<evidence type="ECO:0000256" key="4">
    <source>
        <dbReference type="ARBA" id="ARBA00022679"/>
    </source>
</evidence>
<evidence type="ECO:0000256" key="3">
    <source>
        <dbReference type="ARBA" id="ARBA00022516"/>
    </source>
</evidence>
<comment type="subcellular location">
    <subcellularLocation>
        <location evidence="10">Cytoplasm</location>
    </subcellularLocation>
    <text evidence="10">Associated with the membrane possibly through PlsY.</text>
</comment>
<reference evidence="11 12" key="1">
    <citation type="journal article" date="2009" name="Curr. Microbiol.">
        <title>Molecular cloning and expression of a novel cholinephosphotransferase involved in glycoglycerophospholipid biosynthesis of Mycoplasma fermentans.</title>
        <authorList>
            <person name="Ishida N."/>
            <person name="Irikura D."/>
            <person name="Matsuda K."/>
            <person name="Sato S."/>
            <person name="Asano K."/>
        </authorList>
    </citation>
    <scope>NUCLEOTIDE SEQUENCE [LARGE SCALE GENOMIC DNA]</scope>
    <source>
        <strain evidence="12">ATCC 19989 / NBRC 14854 / NCTC 10117 / PG18</strain>
    </source>
</reference>
<accession>C4XDU5</accession>
<dbReference type="InterPro" id="IPR012281">
    <property type="entry name" value="Phospholipid_synth_PlsX-like"/>
</dbReference>
<comment type="catalytic activity">
    <reaction evidence="1 10">
        <text>a fatty acyl-[ACP] + phosphate = an acyl phosphate + holo-[ACP]</text>
        <dbReference type="Rhea" id="RHEA:42292"/>
        <dbReference type="Rhea" id="RHEA-COMP:9685"/>
        <dbReference type="Rhea" id="RHEA-COMP:14125"/>
        <dbReference type="ChEBI" id="CHEBI:43474"/>
        <dbReference type="ChEBI" id="CHEBI:59918"/>
        <dbReference type="ChEBI" id="CHEBI:64479"/>
        <dbReference type="ChEBI" id="CHEBI:138651"/>
        <dbReference type="EC" id="2.3.1.274"/>
    </reaction>
</comment>
<dbReference type="AlphaFoldDB" id="C4XDU5"/>
<dbReference type="PANTHER" id="PTHR30100">
    <property type="entry name" value="FATTY ACID/PHOSPHOLIPID SYNTHESIS PROTEIN PLSX"/>
    <property type="match status" value="1"/>
</dbReference>
<dbReference type="GO" id="GO:0005737">
    <property type="term" value="C:cytoplasm"/>
    <property type="evidence" value="ECO:0007669"/>
    <property type="project" value="UniProtKB-SubCell"/>
</dbReference>
<dbReference type="InterPro" id="IPR003664">
    <property type="entry name" value="FA_synthesis"/>
</dbReference>
<dbReference type="UniPathway" id="UPA00085"/>
<dbReference type="PANTHER" id="PTHR30100:SF1">
    <property type="entry name" value="PHOSPHATE ACYLTRANSFERASE"/>
    <property type="match status" value="1"/>
</dbReference>
<comment type="similarity">
    <text evidence="10">Belongs to the PlsX family.</text>
</comment>
<dbReference type="Proteomes" id="UP000006810">
    <property type="component" value="Chromosome"/>
</dbReference>
<dbReference type="HAMAP" id="MF_00019">
    <property type="entry name" value="PlsX"/>
    <property type="match status" value="1"/>
</dbReference>
<name>C4XDU5_MYCFP</name>
<keyword evidence="4 10" id="KW-0808">Transferase</keyword>
<dbReference type="Gene3D" id="3.40.718.10">
    <property type="entry name" value="Isopropylmalate Dehydrogenase"/>
    <property type="match status" value="1"/>
</dbReference>
<dbReference type="Pfam" id="PF02504">
    <property type="entry name" value="FA_synthesis"/>
    <property type="match status" value="1"/>
</dbReference>
<evidence type="ECO:0000256" key="7">
    <source>
        <dbReference type="ARBA" id="ARBA00023264"/>
    </source>
</evidence>
<keyword evidence="2 10" id="KW-0963">Cytoplasm</keyword>
<dbReference type="EC" id="2.3.1.274" evidence="8 10"/>
<evidence type="ECO:0000313" key="12">
    <source>
        <dbReference type="Proteomes" id="UP000006810"/>
    </source>
</evidence>
<comment type="pathway">
    <text evidence="10">Lipid metabolism; phospholipid metabolism.</text>
</comment>
<evidence type="ECO:0000256" key="6">
    <source>
        <dbReference type="ARBA" id="ARBA00023209"/>
    </source>
</evidence>
<dbReference type="EMBL" id="AP009608">
    <property type="protein sequence ID" value="BAH69317.1"/>
    <property type="molecule type" value="Genomic_DNA"/>
</dbReference>
<keyword evidence="7 10" id="KW-1208">Phospholipid metabolism</keyword>
<evidence type="ECO:0000256" key="1">
    <source>
        <dbReference type="ARBA" id="ARBA00001232"/>
    </source>
</evidence>
<dbReference type="GO" id="GO:0043811">
    <property type="term" value="F:phosphate:acyl-[acyl carrier protein] acyltransferase activity"/>
    <property type="evidence" value="ECO:0007669"/>
    <property type="project" value="UniProtKB-UniRule"/>
</dbReference>
<comment type="function">
    <text evidence="10">Catalyzes the reversible formation of acyl-phosphate (acyl-PO(4)) from acyl-[acyl-carrier-protein] (acyl-ACP). This enzyme utilizes acyl-ACP as fatty acyl donor, but not acyl-CoA.</text>
</comment>
<dbReference type="SUPFAM" id="SSF53659">
    <property type="entry name" value="Isocitrate/Isopropylmalate dehydrogenase-like"/>
    <property type="match status" value="1"/>
</dbReference>
<protein>
    <recommendedName>
        <fullName evidence="8 10">Phosphate acyltransferase</fullName>
        <ecNumber evidence="8 10">2.3.1.274</ecNumber>
    </recommendedName>
    <alternativeName>
        <fullName evidence="10">Acyl-ACP phosphotransacylase</fullName>
    </alternativeName>
    <alternativeName>
        <fullName evidence="10">Acyl-[acyl-carrier-protein]--phosphate acyltransferase</fullName>
    </alternativeName>
    <alternativeName>
        <fullName evidence="10">Phosphate-acyl-ACP acyltransferase</fullName>
    </alternativeName>
</protein>
<sequence>MVLNLTTTSLLVLNKIRSKMYKIAFDINGNDNGINSALAATKLFLKTNKNYAIILVGPKAEIEKYYGKNMPENLEIIDNSSVPSDVKNIRQSLRENTSMNVALDLVANKKADAVLSSGDSGTYLAAATFKVKRLEGISRAAFMPLMPTITGRKFLLLDVGANLETTSDYLVEWTKIANSFDRVLLKNLAPRCALINIGTEDYKGTELIKEANNKLKEQHQLNYIGFQEPRDLLNGVCDVAVIDGYGGNLILKSLEGAILSFKNLLTSKIKLKPIRKLGYLLARGAFKDVAETLDYRNVGAAWIAGVNGVVIKSHGSSDEKAYYGALNQIKLALDNHILSEVKKDLNINEE</sequence>
<dbReference type="NCBIfam" id="TIGR00182">
    <property type="entry name" value="plsX"/>
    <property type="match status" value="1"/>
</dbReference>
<keyword evidence="3 10" id="KW-0444">Lipid biosynthesis</keyword>
<dbReference type="HOGENOM" id="CLU_039379_1_1_14"/>
<dbReference type="PIRSF" id="PIRSF002465">
    <property type="entry name" value="Phsphlp_syn_PlsX"/>
    <property type="match status" value="1"/>
</dbReference>
<keyword evidence="5 10" id="KW-0443">Lipid metabolism</keyword>
<evidence type="ECO:0000256" key="9">
    <source>
        <dbReference type="ARBA" id="ARBA00046608"/>
    </source>
</evidence>
<dbReference type="eggNOG" id="COG0416">
    <property type="taxonomic scope" value="Bacteria"/>
</dbReference>
<evidence type="ECO:0000256" key="10">
    <source>
        <dbReference type="HAMAP-Rule" id="MF_00019"/>
    </source>
</evidence>
<evidence type="ECO:0000256" key="8">
    <source>
        <dbReference type="ARBA" id="ARBA00024069"/>
    </source>
</evidence>
<organism evidence="11 12">
    <name type="scientific">Mycoplasmopsis fermentans (strain ATCC 19989 / NBRC 14854 / NCTC 10117 / PG18)</name>
    <name type="common">Mycoplasma fermentans</name>
    <dbReference type="NCBI Taxonomy" id="496833"/>
    <lineage>
        <taxon>Bacteria</taxon>
        <taxon>Bacillati</taxon>
        <taxon>Mycoplasmatota</taxon>
        <taxon>Mycoplasmoidales</taxon>
        <taxon>Metamycoplasmataceae</taxon>
        <taxon>Mycoplasmopsis</taxon>
    </lineage>
</organism>
<proteinExistence type="inferred from homology"/>
<dbReference type="KEGG" id="mfp:MBIO_0052"/>
<dbReference type="PATRIC" id="fig|496833.3.peg.53"/>
<evidence type="ECO:0000256" key="2">
    <source>
        <dbReference type="ARBA" id="ARBA00022490"/>
    </source>
</evidence>